<keyword evidence="4" id="KW-1185">Reference proteome</keyword>
<dbReference type="NCBIfam" id="TIGR00756">
    <property type="entry name" value="PPR"/>
    <property type="match status" value="3"/>
</dbReference>
<proteinExistence type="predicted"/>
<dbReference type="FunFam" id="1.25.40.10:FF:000242">
    <property type="entry name" value="Pentatricopeptide repeat-containing protein"/>
    <property type="match status" value="1"/>
</dbReference>
<gene>
    <name evidence="3" type="ORF">KFK09_015176</name>
</gene>
<feature type="repeat" description="PPR" evidence="2">
    <location>
        <begin position="46"/>
        <end position="80"/>
    </location>
</feature>
<dbReference type="SMR" id="A0A8T3B9S7"/>
<comment type="caution">
    <text evidence="3">The sequence shown here is derived from an EMBL/GenBank/DDBJ whole genome shotgun (WGS) entry which is preliminary data.</text>
</comment>
<keyword evidence="1" id="KW-0677">Repeat</keyword>
<dbReference type="AlphaFoldDB" id="A0A8T3B9S7"/>
<sequence>MISSNLVSVRSISTAAELNAAISTHLRNGHLANAIAAFSSNPHHRNTTSWNLLISAYARHGHLDHANNLFDQMPHRDIVSWNAILAAHRLAGEHLKAFHRFVYMLRLNFRPTSSTLSTIISASPPAAVPQLHVAVFRSGHESNTIVGTALVGGYTSTGDAVSVRRAFEDIPFKNNVSWTALIVGCMRLGRTAEAFHAFEKMPERTTVATTALISGLIADGELAQARRCFDAAENRNAVTWTAIITGYLRHGYFSDALHLFAAAPKPNRFTFSAALAASARLCSLRSGESIHARILKSGEPLDTILASALIDMYGRCGDVDAASAAFTASADYSVAVRNAMIGAMGMNGRGTAATEEFRQMLAAGVAPDGTTFVHVLAACVHGGLVEEGEKVFRAMLKEFKVKVSKEHIGCMVDLYGRAGRKTEAEAMAKLMPAGPDAAAAVAAAAAGGWVELEEEMGAGGYALIARVYGERGEWEKVREVKERMEAAAGRKGKLRGLSWVQRSGYGT</sequence>
<protein>
    <recommendedName>
        <fullName evidence="5">Pentatricopeptide repeat-containing protein</fullName>
    </recommendedName>
</protein>
<accession>A0A8T3B9S7</accession>
<dbReference type="Gene3D" id="1.25.40.10">
    <property type="entry name" value="Tetratricopeptide repeat domain"/>
    <property type="match status" value="4"/>
</dbReference>
<dbReference type="InterPro" id="IPR011990">
    <property type="entry name" value="TPR-like_helical_dom_sf"/>
</dbReference>
<feature type="repeat" description="PPR" evidence="2">
    <location>
        <begin position="174"/>
        <end position="208"/>
    </location>
</feature>
<evidence type="ECO:0000313" key="3">
    <source>
        <dbReference type="EMBL" id="KAI0504226.1"/>
    </source>
</evidence>
<dbReference type="Pfam" id="PF01535">
    <property type="entry name" value="PPR"/>
    <property type="match status" value="4"/>
</dbReference>
<dbReference type="GO" id="GO:0009451">
    <property type="term" value="P:RNA modification"/>
    <property type="evidence" value="ECO:0007669"/>
    <property type="project" value="InterPro"/>
</dbReference>
<evidence type="ECO:0008006" key="5">
    <source>
        <dbReference type="Google" id="ProtNLM"/>
    </source>
</evidence>
<dbReference type="Proteomes" id="UP000829196">
    <property type="component" value="Unassembled WGS sequence"/>
</dbReference>
<reference evidence="3" key="1">
    <citation type="journal article" date="2022" name="Front. Genet.">
        <title>Chromosome-Scale Assembly of the Dendrobium nobile Genome Provides Insights Into the Molecular Mechanism of the Biosynthesis of the Medicinal Active Ingredient of Dendrobium.</title>
        <authorList>
            <person name="Xu Q."/>
            <person name="Niu S.-C."/>
            <person name="Li K.-L."/>
            <person name="Zheng P.-J."/>
            <person name="Zhang X.-J."/>
            <person name="Jia Y."/>
            <person name="Liu Y."/>
            <person name="Niu Y.-X."/>
            <person name="Yu L.-H."/>
            <person name="Chen D.-F."/>
            <person name="Zhang G.-Q."/>
        </authorList>
    </citation>
    <scope>NUCLEOTIDE SEQUENCE</scope>
    <source>
        <tissue evidence="3">Leaf</tissue>
    </source>
</reference>
<evidence type="ECO:0000256" key="2">
    <source>
        <dbReference type="PROSITE-ProRule" id="PRU00708"/>
    </source>
</evidence>
<dbReference type="PANTHER" id="PTHR47926:SF533">
    <property type="entry name" value="DYW DOMAIN-CONTAINING PROTEIN"/>
    <property type="match status" value="1"/>
</dbReference>
<name>A0A8T3B9S7_DENNO</name>
<organism evidence="3 4">
    <name type="scientific">Dendrobium nobile</name>
    <name type="common">Orchid</name>
    <dbReference type="NCBI Taxonomy" id="94219"/>
    <lineage>
        <taxon>Eukaryota</taxon>
        <taxon>Viridiplantae</taxon>
        <taxon>Streptophyta</taxon>
        <taxon>Embryophyta</taxon>
        <taxon>Tracheophyta</taxon>
        <taxon>Spermatophyta</taxon>
        <taxon>Magnoliopsida</taxon>
        <taxon>Liliopsida</taxon>
        <taxon>Asparagales</taxon>
        <taxon>Orchidaceae</taxon>
        <taxon>Epidendroideae</taxon>
        <taxon>Malaxideae</taxon>
        <taxon>Dendrobiinae</taxon>
        <taxon>Dendrobium</taxon>
    </lineage>
</organism>
<dbReference type="InterPro" id="IPR002885">
    <property type="entry name" value="PPR_rpt"/>
</dbReference>
<dbReference type="EMBL" id="JAGYWB010000011">
    <property type="protein sequence ID" value="KAI0504226.1"/>
    <property type="molecule type" value="Genomic_DNA"/>
</dbReference>
<dbReference type="GO" id="GO:0003723">
    <property type="term" value="F:RNA binding"/>
    <property type="evidence" value="ECO:0007669"/>
    <property type="project" value="InterPro"/>
</dbReference>
<dbReference type="PANTHER" id="PTHR47926">
    <property type="entry name" value="PENTATRICOPEPTIDE REPEAT-CONTAINING PROTEIN"/>
    <property type="match status" value="1"/>
</dbReference>
<evidence type="ECO:0000313" key="4">
    <source>
        <dbReference type="Proteomes" id="UP000829196"/>
    </source>
</evidence>
<dbReference type="PROSITE" id="PS51375">
    <property type="entry name" value="PPR"/>
    <property type="match status" value="2"/>
</dbReference>
<dbReference type="InterPro" id="IPR046960">
    <property type="entry name" value="PPR_At4g14850-like_plant"/>
</dbReference>
<dbReference type="OrthoDB" id="185373at2759"/>
<evidence type="ECO:0000256" key="1">
    <source>
        <dbReference type="ARBA" id="ARBA00022737"/>
    </source>
</evidence>